<organism evidence="2 3">
    <name type="scientific">Dermatophagoides farinae</name>
    <name type="common">American house dust mite</name>
    <dbReference type="NCBI Taxonomy" id="6954"/>
    <lineage>
        <taxon>Eukaryota</taxon>
        <taxon>Metazoa</taxon>
        <taxon>Ecdysozoa</taxon>
        <taxon>Arthropoda</taxon>
        <taxon>Chelicerata</taxon>
        <taxon>Arachnida</taxon>
        <taxon>Acari</taxon>
        <taxon>Acariformes</taxon>
        <taxon>Sarcoptiformes</taxon>
        <taxon>Astigmata</taxon>
        <taxon>Psoroptidia</taxon>
        <taxon>Analgoidea</taxon>
        <taxon>Pyroglyphidae</taxon>
        <taxon>Dermatophagoidinae</taxon>
        <taxon>Dermatophagoides</taxon>
    </lineage>
</organism>
<gene>
    <name evidence="2" type="ORF">DERF_010829</name>
</gene>
<keyword evidence="1" id="KW-0472">Membrane</keyword>
<dbReference type="Proteomes" id="UP000790347">
    <property type="component" value="Unassembled WGS sequence"/>
</dbReference>
<reference evidence="2" key="1">
    <citation type="submission" date="2013-05" db="EMBL/GenBank/DDBJ databases">
        <authorList>
            <person name="Yim A.K.Y."/>
            <person name="Chan T.F."/>
            <person name="Ji K.M."/>
            <person name="Liu X.Y."/>
            <person name="Zhou J.W."/>
            <person name="Li R.Q."/>
            <person name="Yang K.Y."/>
            <person name="Li J."/>
            <person name="Li M."/>
            <person name="Law P.T.W."/>
            <person name="Wu Y.L."/>
            <person name="Cai Z.L."/>
            <person name="Qin H."/>
            <person name="Bao Y."/>
            <person name="Leung R.K.K."/>
            <person name="Ng P.K.S."/>
            <person name="Zou J."/>
            <person name="Zhong X.J."/>
            <person name="Ran P.X."/>
            <person name="Zhong N.S."/>
            <person name="Liu Z.G."/>
            <person name="Tsui S.K.W."/>
        </authorList>
    </citation>
    <scope>NUCLEOTIDE SEQUENCE</scope>
    <source>
        <strain evidence="2">Derf</strain>
        <tissue evidence="2">Whole organism</tissue>
    </source>
</reference>
<evidence type="ECO:0000313" key="2">
    <source>
        <dbReference type="EMBL" id="KAH9506082.1"/>
    </source>
</evidence>
<reference evidence="2" key="2">
    <citation type="journal article" date="2022" name="Res Sq">
        <title>Comparative Genomics Reveals Insights into the Divergent Evolution of Astigmatic Mites and Household Pest Adaptations.</title>
        <authorList>
            <person name="Xiong Q."/>
            <person name="Wan A.T.-Y."/>
            <person name="Liu X.-Y."/>
            <person name="Fung C.S.-H."/>
            <person name="Xiao X."/>
            <person name="Malainual N."/>
            <person name="Hou J."/>
            <person name="Wang L."/>
            <person name="Wang M."/>
            <person name="Yang K."/>
            <person name="Cui Y."/>
            <person name="Leung E."/>
            <person name="Nong W."/>
            <person name="Shin S.-K."/>
            <person name="Au S."/>
            <person name="Jeong K.Y."/>
            <person name="Chew F.T."/>
            <person name="Hui J."/>
            <person name="Leung T.F."/>
            <person name="Tungtrongchitr A."/>
            <person name="Zhong N."/>
            <person name="Liu Z."/>
            <person name="Tsui S."/>
        </authorList>
    </citation>
    <scope>NUCLEOTIDE SEQUENCE</scope>
    <source>
        <strain evidence="2">Derf</strain>
        <tissue evidence="2">Whole organism</tissue>
    </source>
</reference>
<dbReference type="EMBL" id="ASGP02000005">
    <property type="protein sequence ID" value="KAH9506082.1"/>
    <property type="molecule type" value="Genomic_DNA"/>
</dbReference>
<protein>
    <submittedName>
        <fullName evidence="2">Uncharacterized protein</fullName>
    </submittedName>
</protein>
<proteinExistence type="predicted"/>
<accession>A0A922HTT5</accession>
<name>A0A922HTT5_DERFA</name>
<keyword evidence="3" id="KW-1185">Reference proteome</keyword>
<comment type="caution">
    <text evidence="2">The sequence shown here is derived from an EMBL/GenBank/DDBJ whole genome shotgun (WGS) entry which is preliminary data.</text>
</comment>
<keyword evidence="1" id="KW-1133">Transmembrane helix</keyword>
<dbReference type="AlphaFoldDB" id="A0A922HTT5"/>
<feature type="transmembrane region" description="Helical" evidence="1">
    <location>
        <begin position="30"/>
        <end position="48"/>
    </location>
</feature>
<sequence length="63" mass="7535">MLLDYLHFDYEIYHSENVFVEYNDERNCGLAPRAPITGLLHAIFILGYRMNERTQMNPYEHAK</sequence>
<evidence type="ECO:0000313" key="3">
    <source>
        <dbReference type="Proteomes" id="UP000790347"/>
    </source>
</evidence>
<evidence type="ECO:0000256" key="1">
    <source>
        <dbReference type="SAM" id="Phobius"/>
    </source>
</evidence>
<keyword evidence="1" id="KW-0812">Transmembrane</keyword>